<feature type="transmembrane region" description="Helical" evidence="1">
    <location>
        <begin position="75"/>
        <end position="94"/>
    </location>
</feature>
<keyword evidence="1" id="KW-1133">Transmembrane helix</keyword>
<comment type="caution">
    <text evidence="2">The sequence shown here is derived from an EMBL/GenBank/DDBJ whole genome shotgun (WGS) entry which is preliminary data.</text>
</comment>
<evidence type="ECO:0000313" key="3">
    <source>
        <dbReference type="Proteomes" id="UP001306119"/>
    </source>
</evidence>
<name>A0ABU6LE47_9GAMM</name>
<evidence type="ECO:0000256" key="1">
    <source>
        <dbReference type="SAM" id="Phobius"/>
    </source>
</evidence>
<dbReference type="RefSeq" id="WP_327775689.1">
    <property type="nucleotide sequence ID" value="NZ_JAYXUG010000031.1"/>
</dbReference>
<organism evidence="2 3">
    <name type="scientific">Photobacterium toruni</name>
    <dbReference type="NCBI Taxonomy" id="1935446"/>
    <lineage>
        <taxon>Bacteria</taxon>
        <taxon>Pseudomonadati</taxon>
        <taxon>Pseudomonadota</taxon>
        <taxon>Gammaproteobacteria</taxon>
        <taxon>Vibrionales</taxon>
        <taxon>Vibrionaceae</taxon>
        <taxon>Photobacterium</taxon>
    </lineage>
</organism>
<feature type="transmembrane region" description="Helical" evidence="1">
    <location>
        <begin position="48"/>
        <end position="66"/>
    </location>
</feature>
<proteinExistence type="predicted"/>
<keyword evidence="1" id="KW-0472">Membrane</keyword>
<gene>
    <name evidence="2" type="ORF">VXS06_19010</name>
</gene>
<dbReference type="Proteomes" id="UP001306119">
    <property type="component" value="Unassembled WGS sequence"/>
</dbReference>
<dbReference type="EMBL" id="JAYXUG010000031">
    <property type="protein sequence ID" value="MEC6833859.1"/>
    <property type="molecule type" value="Genomic_DNA"/>
</dbReference>
<feature type="transmembrane region" description="Helical" evidence="1">
    <location>
        <begin position="140"/>
        <end position="163"/>
    </location>
</feature>
<protein>
    <submittedName>
        <fullName evidence="2">Uncharacterized protein</fullName>
    </submittedName>
</protein>
<feature type="transmembrane region" description="Helical" evidence="1">
    <location>
        <begin position="100"/>
        <end position="119"/>
    </location>
</feature>
<feature type="transmembrane region" description="Helical" evidence="1">
    <location>
        <begin position="12"/>
        <end position="36"/>
    </location>
</feature>
<evidence type="ECO:0000313" key="2">
    <source>
        <dbReference type="EMBL" id="MEC6833859.1"/>
    </source>
</evidence>
<keyword evidence="1" id="KW-0812">Transmembrane</keyword>
<accession>A0ABU6LE47</accession>
<reference evidence="2 3" key="1">
    <citation type="submission" date="2024-01" db="EMBL/GenBank/DDBJ databases">
        <title>Active colonisers of the gastrointestinal tract of Atlantic salmon farmed in a warm water region.</title>
        <authorList>
            <person name="Bowman J.P."/>
        </authorList>
    </citation>
    <scope>NUCLEOTIDE SEQUENCE [LARGE SCALE GENOMIC DNA]</scope>
    <source>
        <strain evidence="2 3">S3MW1</strain>
    </source>
</reference>
<keyword evidence="3" id="KW-1185">Reference proteome</keyword>
<feature type="transmembrane region" description="Helical" evidence="1">
    <location>
        <begin position="183"/>
        <end position="201"/>
    </location>
</feature>
<sequence length="216" mass="24662">MNSNINTIISKIMSFLFILIILTTPIAIIGYDVIFLKNNIPENSLTEYSQTFLLLGTTAAFTYLGYTKKLYDRTAFLMASFFICLLIRELDLFFDQLIFHGFWVYPALSIAISAIIYANQQREKTITALVEVMTNSYFPILCLGLGITLVYSRLIGMGAMWHQILGDDFQRIVKNIAEESSELLGYTIIFYASVNYVLFYIKQHTIAPKNKSSTFN</sequence>